<keyword evidence="4 7" id="KW-0812">Transmembrane</keyword>
<keyword evidence="5 7" id="KW-1133">Transmembrane helix</keyword>
<evidence type="ECO:0000256" key="2">
    <source>
        <dbReference type="ARBA" id="ARBA00022448"/>
    </source>
</evidence>
<dbReference type="Gene3D" id="1.20.1250.20">
    <property type="entry name" value="MFS general substrate transporter like domains"/>
    <property type="match status" value="1"/>
</dbReference>
<dbReference type="PANTHER" id="PTHR43266:SF10">
    <property type="entry name" value="BACILYSIN EXPORTER BACE-RELATED"/>
    <property type="match status" value="1"/>
</dbReference>
<feature type="transmembrane region" description="Helical" evidence="7">
    <location>
        <begin position="103"/>
        <end position="123"/>
    </location>
</feature>
<evidence type="ECO:0000256" key="6">
    <source>
        <dbReference type="ARBA" id="ARBA00023136"/>
    </source>
</evidence>
<dbReference type="CDD" id="cd06173">
    <property type="entry name" value="MFS_MefA_like"/>
    <property type="match status" value="1"/>
</dbReference>
<feature type="transmembrane region" description="Helical" evidence="7">
    <location>
        <begin position="75"/>
        <end position="97"/>
    </location>
</feature>
<sequence length="413" mass="45507">MGTNRGWKRDIILFLGSQNISLFGTHLVQYAIFWHITLSTKSGAVLTISILCGFLPTLILSPFAGVWADRYHRKWLIILSDSSIAIATLVLALLFLLGYDALWLLFVMSAVRALGSGIQNPAVGAMIPQLVPADKLTRVNAINGSLQSFVMLCSPIVSAALLTVASLEMIFFVDVMTAAVAILILLIFVHVPVHAKALQPSTAGYFADMREGLRYIKDHEYARKFFVFCAFFFFLTAPGAFLTPLQVARSFGDEIWRLTAIEIAFSVGMILGGAILAAWGGFRNKIHTMSLSCLVIGFCTFGLGVVPDFWIYLFFMWLIGVVLPFFNTPSMVLLQEKVEEDYLGRVFGVFTMIFSSMMPLGMLLFGPISDMVKIEWLLMGTGLLLFMQAFFLVGSKALVEAGKPVPKASAEET</sequence>
<organism evidence="8 9">
    <name type="scientific">Bacillus thermozeamaize</name>
    <dbReference type="NCBI Taxonomy" id="230954"/>
    <lineage>
        <taxon>Bacteria</taxon>
        <taxon>Bacillati</taxon>
        <taxon>Bacillota</taxon>
        <taxon>Bacilli</taxon>
        <taxon>Bacillales</taxon>
        <taxon>Bacillaceae</taxon>
        <taxon>Bacillus</taxon>
    </lineage>
</organism>
<keyword evidence="6 7" id="KW-0472">Membrane</keyword>
<protein>
    <submittedName>
        <fullName evidence="8">MFS transporter</fullName>
    </submittedName>
</protein>
<feature type="transmembrane region" description="Helical" evidence="7">
    <location>
        <begin position="170"/>
        <end position="191"/>
    </location>
</feature>
<dbReference type="Proteomes" id="UP000196475">
    <property type="component" value="Unassembled WGS sequence"/>
</dbReference>
<proteinExistence type="predicted"/>
<dbReference type="AlphaFoldDB" id="A0A1Y3PQL8"/>
<dbReference type="InterPro" id="IPR011701">
    <property type="entry name" value="MFS"/>
</dbReference>
<feature type="transmembrane region" description="Helical" evidence="7">
    <location>
        <begin position="144"/>
        <end position="164"/>
    </location>
</feature>
<evidence type="ECO:0000256" key="5">
    <source>
        <dbReference type="ARBA" id="ARBA00022989"/>
    </source>
</evidence>
<dbReference type="GO" id="GO:0022857">
    <property type="term" value="F:transmembrane transporter activity"/>
    <property type="evidence" value="ECO:0007669"/>
    <property type="project" value="InterPro"/>
</dbReference>
<feature type="transmembrane region" description="Helical" evidence="7">
    <location>
        <begin position="286"/>
        <end position="303"/>
    </location>
</feature>
<evidence type="ECO:0000313" key="8">
    <source>
        <dbReference type="EMBL" id="OUM88447.1"/>
    </source>
</evidence>
<feature type="transmembrane region" description="Helical" evidence="7">
    <location>
        <begin position="12"/>
        <end position="32"/>
    </location>
</feature>
<dbReference type="Pfam" id="PF07690">
    <property type="entry name" value="MFS_1"/>
    <property type="match status" value="1"/>
</dbReference>
<gene>
    <name evidence="8" type="ORF">BAA01_01085</name>
</gene>
<feature type="transmembrane region" description="Helical" evidence="7">
    <location>
        <begin position="44"/>
        <end position="68"/>
    </location>
</feature>
<evidence type="ECO:0000256" key="4">
    <source>
        <dbReference type="ARBA" id="ARBA00022692"/>
    </source>
</evidence>
<comment type="caution">
    <text evidence="8">The sequence shown here is derived from an EMBL/GenBank/DDBJ whole genome shotgun (WGS) entry which is preliminary data.</text>
</comment>
<feature type="transmembrane region" description="Helical" evidence="7">
    <location>
        <begin position="346"/>
        <end position="368"/>
    </location>
</feature>
<name>A0A1Y3PQL8_9BACI</name>
<evidence type="ECO:0000256" key="3">
    <source>
        <dbReference type="ARBA" id="ARBA00022475"/>
    </source>
</evidence>
<evidence type="ECO:0000256" key="1">
    <source>
        <dbReference type="ARBA" id="ARBA00004651"/>
    </source>
</evidence>
<dbReference type="PANTHER" id="PTHR43266">
    <property type="entry name" value="MACROLIDE-EFFLUX PROTEIN"/>
    <property type="match status" value="1"/>
</dbReference>
<feature type="transmembrane region" description="Helical" evidence="7">
    <location>
        <begin position="255"/>
        <end position="279"/>
    </location>
</feature>
<evidence type="ECO:0000313" key="9">
    <source>
        <dbReference type="Proteomes" id="UP000196475"/>
    </source>
</evidence>
<feature type="transmembrane region" description="Helical" evidence="7">
    <location>
        <begin position="374"/>
        <end position="393"/>
    </location>
</feature>
<dbReference type="EMBL" id="LZRT01000061">
    <property type="protein sequence ID" value="OUM88447.1"/>
    <property type="molecule type" value="Genomic_DNA"/>
</dbReference>
<dbReference type="GO" id="GO:0005886">
    <property type="term" value="C:plasma membrane"/>
    <property type="evidence" value="ECO:0007669"/>
    <property type="project" value="UniProtKB-SubCell"/>
</dbReference>
<dbReference type="InterPro" id="IPR036259">
    <property type="entry name" value="MFS_trans_sf"/>
</dbReference>
<keyword evidence="3" id="KW-1003">Cell membrane</keyword>
<evidence type="ECO:0000256" key="7">
    <source>
        <dbReference type="SAM" id="Phobius"/>
    </source>
</evidence>
<reference evidence="9" key="1">
    <citation type="submission" date="2016-06" db="EMBL/GenBank/DDBJ databases">
        <authorList>
            <person name="Nascimento L."/>
            <person name="Pereira R.V."/>
            <person name="Martins L.F."/>
            <person name="Quaggio R.B."/>
            <person name="Silva A.M."/>
            <person name="Setubal J.C."/>
        </authorList>
    </citation>
    <scope>NUCLEOTIDE SEQUENCE [LARGE SCALE GENOMIC DNA]</scope>
</reference>
<accession>A0A1Y3PQL8</accession>
<comment type="subcellular location">
    <subcellularLocation>
        <location evidence="1">Cell membrane</location>
        <topology evidence="1">Multi-pass membrane protein</topology>
    </subcellularLocation>
</comment>
<dbReference type="SUPFAM" id="SSF103473">
    <property type="entry name" value="MFS general substrate transporter"/>
    <property type="match status" value="1"/>
</dbReference>
<keyword evidence="2" id="KW-0813">Transport</keyword>
<feature type="transmembrane region" description="Helical" evidence="7">
    <location>
        <begin position="309"/>
        <end position="334"/>
    </location>
</feature>
<feature type="transmembrane region" description="Helical" evidence="7">
    <location>
        <begin position="225"/>
        <end position="243"/>
    </location>
</feature>